<dbReference type="OrthoDB" id="9795467at2"/>
<reference evidence="4" key="1">
    <citation type="submission" date="2016-05" db="EMBL/GenBank/DDBJ databases">
        <title>Paenibacillus oryzae. sp. nov., isolated from the rice root.</title>
        <authorList>
            <person name="Zhang J."/>
            <person name="Zhang X."/>
        </authorList>
    </citation>
    <scope>NUCLEOTIDE SEQUENCE [LARGE SCALE GENOMIC DNA]</scope>
    <source>
        <strain evidence="4">KCTC13222</strain>
    </source>
</reference>
<dbReference type="EMBL" id="LYPC01000027">
    <property type="protein sequence ID" value="OCT12718.1"/>
    <property type="molecule type" value="Genomic_DNA"/>
</dbReference>
<feature type="region of interest" description="Disordered" evidence="1">
    <location>
        <begin position="29"/>
        <end position="49"/>
    </location>
</feature>
<comment type="caution">
    <text evidence="3">The sequence shown here is derived from an EMBL/GenBank/DDBJ whole genome shotgun (WGS) entry which is preliminary data.</text>
</comment>
<sequence>MTSKQKRIGYTLAVVPLTLSVLAGCASSTTTSSATSSPQASAAATSSTASTAPKTTTTIKVWTLNRHDQDYMQNMVDTFNKSNKDGIKIDYQIYSENYNQSLDIAMSTNEGPDVFFDGGTAYADHLPKGDLLPLDKYLTPEFKQRFGDGAFLDGVNMKDGKTYSIPAIGSTARLFYNKGIFEKAGIAGPPKTMAELTADAKQITDKLKGQGIYGFAMNLKSPGSAFGRSLEFVNMRNGGVYGGYDFKQGKYDFSSYKPTLNAFKDLYSSGAMFPGSTSLDIDPLRTQFAAGKIGMYFGLTHAEPGVYTTQFPTKEDWDVAPIPTIDGTVKGAQQIIVAGRWFLANAHTQHPDEAWKVMNYLYSDELLTGYHEKGLGIVMVPSVISHAKQSDNLKKWPALGFTDTDKVYPPNPTGVQAQGNDSAFVMNAIIQGAQDIDKGIADLNTRYNDAYDKAIAAGKTAKIQYPNFDPMNPGKSASK</sequence>
<dbReference type="STRING" id="512399.A8709_28245"/>
<gene>
    <name evidence="3" type="ORF">A8709_28245</name>
</gene>
<dbReference type="InterPro" id="IPR050490">
    <property type="entry name" value="Bact_solute-bd_prot1"/>
</dbReference>
<dbReference type="CDD" id="cd13585">
    <property type="entry name" value="PBP2_TMBP_like"/>
    <property type="match status" value="1"/>
</dbReference>
<evidence type="ECO:0000313" key="3">
    <source>
        <dbReference type="EMBL" id="OCT12718.1"/>
    </source>
</evidence>
<dbReference type="PROSITE" id="PS51257">
    <property type="entry name" value="PROKAR_LIPOPROTEIN"/>
    <property type="match status" value="1"/>
</dbReference>
<keyword evidence="2" id="KW-0732">Signal</keyword>
<dbReference type="SUPFAM" id="SSF53850">
    <property type="entry name" value="Periplasmic binding protein-like II"/>
    <property type="match status" value="1"/>
</dbReference>
<dbReference type="Proteomes" id="UP000093309">
    <property type="component" value="Unassembled WGS sequence"/>
</dbReference>
<dbReference type="Gene3D" id="3.40.190.10">
    <property type="entry name" value="Periplasmic binding protein-like II"/>
    <property type="match status" value="1"/>
</dbReference>
<dbReference type="InterPro" id="IPR006059">
    <property type="entry name" value="SBP"/>
</dbReference>
<name>A0A1C0ZXG4_9BACL</name>
<dbReference type="PANTHER" id="PTHR43649:SF12">
    <property type="entry name" value="DIACETYLCHITOBIOSE BINDING PROTEIN DASA"/>
    <property type="match status" value="1"/>
</dbReference>
<accession>A0A1C0ZXG4</accession>
<evidence type="ECO:0008006" key="5">
    <source>
        <dbReference type="Google" id="ProtNLM"/>
    </source>
</evidence>
<organism evidence="3 4">
    <name type="scientific">Paenibacillus pectinilyticus</name>
    <dbReference type="NCBI Taxonomy" id="512399"/>
    <lineage>
        <taxon>Bacteria</taxon>
        <taxon>Bacillati</taxon>
        <taxon>Bacillota</taxon>
        <taxon>Bacilli</taxon>
        <taxon>Bacillales</taxon>
        <taxon>Paenibacillaceae</taxon>
        <taxon>Paenibacillus</taxon>
    </lineage>
</organism>
<dbReference type="AlphaFoldDB" id="A0A1C0ZXG4"/>
<feature type="signal peptide" evidence="2">
    <location>
        <begin position="1"/>
        <end position="23"/>
    </location>
</feature>
<protein>
    <recommendedName>
        <fullName evidence="5">ABC transporter substrate-binding protein</fullName>
    </recommendedName>
</protein>
<feature type="chain" id="PRO_5039581096" description="ABC transporter substrate-binding protein" evidence="2">
    <location>
        <begin position="24"/>
        <end position="479"/>
    </location>
</feature>
<evidence type="ECO:0000256" key="2">
    <source>
        <dbReference type="SAM" id="SignalP"/>
    </source>
</evidence>
<dbReference type="PANTHER" id="PTHR43649">
    <property type="entry name" value="ARABINOSE-BINDING PROTEIN-RELATED"/>
    <property type="match status" value="1"/>
</dbReference>
<evidence type="ECO:0000256" key="1">
    <source>
        <dbReference type="SAM" id="MobiDB-lite"/>
    </source>
</evidence>
<evidence type="ECO:0000313" key="4">
    <source>
        <dbReference type="Proteomes" id="UP000093309"/>
    </source>
</evidence>
<proteinExistence type="predicted"/>
<keyword evidence="4" id="KW-1185">Reference proteome</keyword>
<dbReference type="Pfam" id="PF01547">
    <property type="entry name" value="SBP_bac_1"/>
    <property type="match status" value="1"/>
</dbReference>